<organism evidence="3 4">
    <name type="scientific">Drechslerella stenobrocha 248</name>
    <dbReference type="NCBI Taxonomy" id="1043628"/>
    <lineage>
        <taxon>Eukaryota</taxon>
        <taxon>Fungi</taxon>
        <taxon>Dikarya</taxon>
        <taxon>Ascomycota</taxon>
        <taxon>Pezizomycotina</taxon>
        <taxon>Orbiliomycetes</taxon>
        <taxon>Orbiliales</taxon>
        <taxon>Orbiliaceae</taxon>
        <taxon>Drechslerella</taxon>
    </lineage>
</organism>
<evidence type="ECO:0000256" key="1">
    <source>
        <dbReference type="SAM" id="MobiDB-lite"/>
    </source>
</evidence>
<keyword evidence="2" id="KW-0732">Signal</keyword>
<gene>
    <name evidence="3" type="ORF">DRE_00257</name>
</gene>
<keyword evidence="4" id="KW-1185">Reference proteome</keyword>
<dbReference type="AlphaFoldDB" id="W7IA02"/>
<feature type="chain" id="PRO_5004893400" evidence="2">
    <location>
        <begin position="28"/>
        <end position="638"/>
    </location>
</feature>
<dbReference type="Proteomes" id="UP000024837">
    <property type="component" value="Unassembled WGS sequence"/>
</dbReference>
<feature type="region of interest" description="Disordered" evidence="1">
    <location>
        <begin position="365"/>
        <end position="408"/>
    </location>
</feature>
<feature type="compositionally biased region" description="Acidic residues" evidence="1">
    <location>
        <begin position="366"/>
        <end position="376"/>
    </location>
</feature>
<evidence type="ECO:0000313" key="4">
    <source>
        <dbReference type="Proteomes" id="UP000024837"/>
    </source>
</evidence>
<dbReference type="HOGENOM" id="CLU_428946_0_0_1"/>
<sequence>MTGQARSSTGLLLAYCVILQLAQSTRAFFWLRATTVYGEYDLDINSFLSANQVDKRLTLKEWDYCVDFDEATQQPTLSSTTLPKSWCSFDADFHDTSWTIRATSEPRRIEVKNPGLYDTISDVTRRPRLEIGRPMEGPDYLTMGPSRINTVQAAKWKAYRPLTSHPVRTGMATRQVEGTVSPSDTTFAKITPFGNSNVDLGKVITRVLPSTGSTEDKFLYQYGSEFGVQEVRSHLQHGDFLVLEGGKTHIQVCFRRTNTIAPDGTLTQVIKPSYVEVYNFDRGPLHEAGVVGCVEIMFRVYTDISEDRRVPDVPEESLLVAELNNESREDIEEPKIVIPIAGTLDSGVEWSPVTFGLNSASRLEAEEGGLDLEPESEGQAIKQERPAPEMRPQMLPPPNRQPKNGRTTGANKINLAAPNWYPNDPSLGQQRQLGREGPSAMNLGGQQSMNFNLREPQIMNSNPGGPHSMNLNPGGQQMQSTNLNLGGQQGMNLAGWHGFNSPLWEDTLPNNPFSRENLARSLKLRHEAQELKFLETIWSDEPRDEDNIERDRPFAEDLYISSNDYVFGNIQPQSFRRLLQGQVTMDQGGLSDEEGNWPIPVEDEPVELSRATMLRLRAMAEERAREQAEKDNQDFLPQ</sequence>
<evidence type="ECO:0000313" key="3">
    <source>
        <dbReference type="EMBL" id="EWC48952.1"/>
    </source>
</evidence>
<reference evidence="3 4" key="1">
    <citation type="submission" date="2013-05" db="EMBL/GenBank/DDBJ databases">
        <title>Drechslerella stenobrocha genome reveals carnivorous origination and mechanical trapping mechanism of predatory fungi.</title>
        <authorList>
            <person name="Liu X."/>
            <person name="Zhang W."/>
            <person name="Liu K."/>
        </authorList>
    </citation>
    <scope>NUCLEOTIDE SEQUENCE [LARGE SCALE GENOMIC DNA]</scope>
    <source>
        <strain evidence="3 4">248</strain>
    </source>
</reference>
<accession>W7IA02</accession>
<feature type="signal peptide" evidence="2">
    <location>
        <begin position="1"/>
        <end position="27"/>
    </location>
</feature>
<dbReference type="OrthoDB" id="5429691at2759"/>
<proteinExistence type="predicted"/>
<evidence type="ECO:0000256" key="2">
    <source>
        <dbReference type="SAM" id="SignalP"/>
    </source>
</evidence>
<name>W7IA02_9PEZI</name>
<dbReference type="EMBL" id="KI966371">
    <property type="protein sequence ID" value="EWC48952.1"/>
    <property type="molecule type" value="Genomic_DNA"/>
</dbReference>
<protein>
    <submittedName>
        <fullName evidence="3">Uncharacterized protein</fullName>
    </submittedName>
</protein>